<gene>
    <name evidence="2" type="ORF">LCGC14_1425860</name>
</gene>
<proteinExistence type="predicted"/>
<dbReference type="EMBL" id="LAZR01009558">
    <property type="protein sequence ID" value="KKM71899.1"/>
    <property type="molecule type" value="Genomic_DNA"/>
</dbReference>
<name>A0A0F9JPY5_9ZZZZ</name>
<accession>A0A0F9JPY5</accession>
<organism evidence="2">
    <name type="scientific">marine sediment metagenome</name>
    <dbReference type="NCBI Taxonomy" id="412755"/>
    <lineage>
        <taxon>unclassified sequences</taxon>
        <taxon>metagenomes</taxon>
        <taxon>ecological metagenomes</taxon>
    </lineage>
</organism>
<reference evidence="2" key="1">
    <citation type="journal article" date="2015" name="Nature">
        <title>Complex archaea that bridge the gap between prokaryotes and eukaryotes.</title>
        <authorList>
            <person name="Spang A."/>
            <person name="Saw J.H."/>
            <person name="Jorgensen S.L."/>
            <person name="Zaremba-Niedzwiedzka K."/>
            <person name="Martijn J."/>
            <person name="Lind A.E."/>
            <person name="van Eijk R."/>
            <person name="Schleper C."/>
            <person name="Guy L."/>
            <person name="Ettema T.J."/>
        </authorList>
    </citation>
    <scope>NUCLEOTIDE SEQUENCE</scope>
</reference>
<evidence type="ECO:0000256" key="1">
    <source>
        <dbReference type="SAM" id="MobiDB-lite"/>
    </source>
</evidence>
<feature type="compositionally biased region" description="Basic and acidic residues" evidence="1">
    <location>
        <begin position="133"/>
        <end position="147"/>
    </location>
</feature>
<comment type="caution">
    <text evidence="2">The sequence shown here is derived from an EMBL/GenBank/DDBJ whole genome shotgun (WGS) entry which is preliminary data.</text>
</comment>
<dbReference type="AlphaFoldDB" id="A0A0F9JPY5"/>
<evidence type="ECO:0000313" key="2">
    <source>
        <dbReference type="EMBL" id="KKM71899.1"/>
    </source>
</evidence>
<sequence>MSEERRVLHVPKMGGTQTIGVTKAREIASNIDELTDAELEARLSRVLERGIIVDRTTVDLPEGVHGEWVCDDDSEIVRMQLMGFELDDKYAVTRSSHADGSGGTAKIGDIVFMTCPQRVKDTIEKVRKRIYDRANPKKGSQKEERDFAQSMAGIKETNLPVTDESVQSAAGEAEIIAALEGGRKQ</sequence>
<protein>
    <submittedName>
        <fullName evidence="2">Uncharacterized protein</fullName>
    </submittedName>
</protein>
<feature type="region of interest" description="Disordered" evidence="1">
    <location>
        <begin position="133"/>
        <end position="166"/>
    </location>
</feature>